<keyword evidence="17" id="KW-0560">Oxidoreductase</keyword>
<dbReference type="InterPro" id="IPR039261">
    <property type="entry name" value="FNR_nucleotide-bd"/>
</dbReference>
<evidence type="ECO:0000256" key="1">
    <source>
        <dbReference type="ARBA" id="ARBA00001970"/>
    </source>
</evidence>
<name>A0ABY7SJ89_9RHOB</name>
<dbReference type="Proteomes" id="UP001219349">
    <property type="component" value="Chromosome"/>
</dbReference>
<dbReference type="PANTHER" id="PTHR43396:SF3">
    <property type="entry name" value="FLAVOHEMOPROTEIN"/>
    <property type="match status" value="1"/>
</dbReference>
<keyword evidence="18" id="KW-1185">Reference proteome</keyword>
<comment type="cofactor">
    <cofactor evidence="1">
        <name>heme b</name>
        <dbReference type="ChEBI" id="CHEBI:60344"/>
    </cofactor>
</comment>
<evidence type="ECO:0000256" key="2">
    <source>
        <dbReference type="ARBA" id="ARBA00006401"/>
    </source>
</evidence>
<dbReference type="GO" id="GO:0008941">
    <property type="term" value="F:nitric oxide dioxygenase NAD(P)H activity"/>
    <property type="evidence" value="ECO:0007669"/>
    <property type="project" value="UniProtKB-EC"/>
</dbReference>
<evidence type="ECO:0000256" key="3">
    <source>
        <dbReference type="ARBA" id="ARBA00012229"/>
    </source>
</evidence>
<evidence type="ECO:0000256" key="9">
    <source>
        <dbReference type="ARBA" id="ARBA00023004"/>
    </source>
</evidence>
<dbReference type="InterPro" id="IPR008333">
    <property type="entry name" value="Cbr1-like_FAD-bd_dom"/>
</dbReference>
<keyword evidence="10" id="KW-0520">NAD</keyword>
<evidence type="ECO:0000259" key="15">
    <source>
        <dbReference type="PROSITE" id="PS01033"/>
    </source>
</evidence>
<evidence type="ECO:0000313" key="17">
    <source>
        <dbReference type="EMBL" id="WCR06097.1"/>
    </source>
</evidence>
<dbReference type="PRINTS" id="PR00410">
    <property type="entry name" value="PHEHYDRXLASE"/>
</dbReference>
<evidence type="ECO:0000256" key="10">
    <source>
        <dbReference type="ARBA" id="ARBA00023027"/>
    </source>
</evidence>
<dbReference type="Pfam" id="PF00042">
    <property type="entry name" value="Globin"/>
    <property type="match status" value="1"/>
</dbReference>
<sequence length="396" mass="43622">MPNVLSKVHVDIVEATAPAVAANIEAIVPAMYRHLLADPKIRVLFNMTHQDGGSPQHKALANALVAYATHIRNPQMLGAGIERIAQKHAGLQILPEHYPYVAEALLTAVKEVLGDAATDEVLEAWGAAYWYLANILIDREEEIYSGAEAEDGGWRGWRDFAIVDKQAEADDIMSFTLRPADGAAVKMHRPGQYLSFRIVLPDGEELRRNYSISSAPNGRDYRITVKREAQGKASGWLHDTTRIGTTLQVAPPAGDFFLDLAGKQQVVLLSGGVGLTPMISMLESRRGSKSPQMLYVHATQNGRKHAMRSEHEKLADKSFIFYEAPGADDVEGRDYTGPGRIDPTWLAKNTRADIADYYICGPEAFMRQMINGLKAANVSPDRIHYEFFGPAAAELK</sequence>
<dbReference type="CDD" id="cd08922">
    <property type="entry name" value="FHb-globin"/>
    <property type="match status" value="1"/>
</dbReference>
<evidence type="ECO:0000256" key="4">
    <source>
        <dbReference type="ARBA" id="ARBA00022575"/>
    </source>
</evidence>
<dbReference type="SUPFAM" id="SSF52343">
    <property type="entry name" value="Ferredoxin reductase-like, C-terminal NADP-linked domain"/>
    <property type="match status" value="1"/>
</dbReference>
<keyword evidence="8" id="KW-0521">NADP</keyword>
<evidence type="ECO:0000256" key="14">
    <source>
        <dbReference type="RuleBase" id="RU000356"/>
    </source>
</evidence>
<dbReference type="CDD" id="cd06184">
    <property type="entry name" value="flavohem_like_fad_nad_binding"/>
    <property type="match status" value="1"/>
</dbReference>
<feature type="domain" description="FAD-binding FR-type" evidence="16">
    <location>
        <begin position="155"/>
        <end position="259"/>
    </location>
</feature>
<dbReference type="Pfam" id="PF00175">
    <property type="entry name" value="NAD_binding_1"/>
    <property type="match status" value="1"/>
</dbReference>
<comment type="similarity">
    <text evidence="2">In the C-terminal section; belongs to the flavoprotein pyridine nucleotide cytochrome reductase family.</text>
</comment>
<dbReference type="PROSITE" id="PS51384">
    <property type="entry name" value="FAD_FR"/>
    <property type="match status" value="1"/>
</dbReference>
<reference evidence="17 18" key="1">
    <citation type="submission" date="2021-01" db="EMBL/GenBank/DDBJ databases">
        <title>Biogeographic distribution of Paracoccus.</title>
        <authorList>
            <person name="Hollensteiner J."/>
            <person name="Leineberger J."/>
            <person name="Brinkhoff T."/>
            <person name="Daniel R."/>
        </authorList>
    </citation>
    <scope>NUCLEOTIDE SEQUENCE [LARGE SCALE GENOMIC DNA]</scope>
    <source>
        <strain evidence="17 18">KCTC 22803</strain>
    </source>
</reference>
<evidence type="ECO:0000256" key="12">
    <source>
        <dbReference type="ARBA" id="ARBA00048649"/>
    </source>
</evidence>
<dbReference type="SUPFAM" id="SSF46458">
    <property type="entry name" value="Globin-like"/>
    <property type="match status" value="1"/>
</dbReference>
<comment type="function">
    <text evidence="11">Is involved in NO detoxification in an aerobic process, termed nitric oxide dioxygenase (NOD) reaction that utilizes O(2) and NAD(P)H to convert NO to nitrate, which protects the bacterium from various noxious nitrogen compounds. Therefore, plays a central role in the inducible response to nitrosative stress.</text>
</comment>
<dbReference type="NCBIfam" id="NF009805">
    <property type="entry name" value="PRK13289.1"/>
    <property type="match status" value="1"/>
</dbReference>
<feature type="domain" description="Globin" evidence="15">
    <location>
        <begin position="4"/>
        <end position="141"/>
    </location>
</feature>
<keyword evidence="7" id="KW-0479">Metal-binding</keyword>
<evidence type="ECO:0000256" key="8">
    <source>
        <dbReference type="ARBA" id="ARBA00022857"/>
    </source>
</evidence>
<dbReference type="EC" id="1.14.12.17" evidence="3"/>
<dbReference type="PANTHER" id="PTHR43396">
    <property type="entry name" value="FLAVOHEMOPROTEIN"/>
    <property type="match status" value="1"/>
</dbReference>
<dbReference type="InterPro" id="IPR001433">
    <property type="entry name" value="OxRdtase_FAD/NAD-bd"/>
</dbReference>
<keyword evidence="9" id="KW-0408">Iron</keyword>
<evidence type="ECO:0000256" key="7">
    <source>
        <dbReference type="ARBA" id="ARBA00022723"/>
    </source>
</evidence>
<gene>
    <name evidence="17" type="primary">hmpA</name>
    <name evidence="17" type="ORF">JHX87_11365</name>
</gene>
<protein>
    <recommendedName>
        <fullName evidence="3">nitric oxide dioxygenase</fullName>
        <ecNumber evidence="3">1.14.12.17</ecNumber>
    </recommendedName>
</protein>
<dbReference type="InterPro" id="IPR000971">
    <property type="entry name" value="Globin"/>
</dbReference>
<dbReference type="Gene3D" id="1.10.490.10">
    <property type="entry name" value="Globins"/>
    <property type="match status" value="1"/>
</dbReference>
<evidence type="ECO:0000256" key="11">
    <source>
        <dbReference type="ARBA" id="ARBA00025094"/>
    </source>
</evidence>
<comment type="catalytic activity">
    <reaction evidence="12">
        <text>2 nitric oxide + NADH + 2 O2 = 2 nitrate + NAD(+) + H(+)</text>
        <dbReference type="Rhea" id="RHEA:19469"/>
        <dbReference type="ChEBI" id="CHEBI:15378"/>
        <dbReference type="ChEBI" id="CHEBI:15379"/>
        <dbReference type="ChEBI" id="CHEBI:16480"/>
        <dbReference type="ChEBI" id="CHEBI:17632"/>
        <dbReference type="ChEBI" id="CHEBI:57540"/>
        <dbReference type="ChEBI" id="CHEBI:57945"/>
        <dbReference type="EC" id="1.14.12.17"/>
    </reaction>
</comment>
<dbReference type="Pfam" id="PF00970">
    <property type="entry name" value="FAD_binding_6"/>
    <property type="match status" value="1"/>
</dbReference>
<evidence type="ECO:0000256" key="6">
    <source>
        <dbReference type="ARBA" id="ARBA00022621"/>
    </source>
</evidence>
<dbReference type="PROSITE" id="PS01033">
    <property type="entry name" value="GLOBIN"/>
    <property type="match status" value="1"/>
</dbReference>
<evidence type="ECO:0000256" key="5">
    <source>
        <dbReference type="ARBA" id="ARBA00022617"/>
    </source>
</evidence>
<dbReference type="RefSeq" id="WP_271886650.1">
    <property type="nucleotide sequence ID" value="NZ_CP067136.1"/>
</dbReference>
<comment type="similarity">
    <text evidence="14">Belongs to the globin family.</text>
</comment>
<dbReference type="InterPro" id="IPR012292">
    <property type="entry name" value="Globin/Proto"/>
</dbReference>
<evidence type="ECO:0000259" key="16">
    <source>
        <dbReference type="PROSITE" id="PS51384"/>
    </source>
</evidence>
<keyword evidence="5 14" id="KW-0349">Heme</keyword>
<dbReference type="Gene3D" id="3.40.50.80">
    <property type="entry name" value="Nucleotide-binding domain of ferredoxin-NADP reductase (FNR) module"/>
    <property type="match status" value="1"/>
</dbReference>
<dbReference type="InterPro" id="IPR017927">
    <property type="entry name" value="FAD-bd_FR_type"/>
</dbReference>
<organism evidence="17 18">
    <name type="scientific">Paracoccus fistulariae</name>
    <dbReference type="NCBI Taxonomy" id="658446"/>
    <lineage>
        <taxon>Bacteria</taxon>
        <taxon>Pseudomonadati</taxon>
        <taxon>Pseudomonadota</taxon>
        <taxon>Alphaproteobacteria</taxon>
        <taxon>Rhodobacterales</taxon>
        <taxon>Paracoccaceae</taxon>
        <taxon>Paracoccus</taxon>
    </lineage>
</organism>
<keyword evidence="14" id="KW-0813">Transport</keyword>
<evidence type="ECO:0000313" key="18">
    <source>
        <dbReference type="Proteomes" id="UP001219349"/>
    </source>
</evidence>
<dbReference type="InterPro" id="IPR017938">
    <property type="entry name" value="Riboflavin_synthase-like_b-brl"/>
</dbReference>
<proteinExistence type="inferred from homology"/>
<dbReference type="Gene3D" id="2.40.30.10">
    <property type="entry name" value="Translation factors"/>
    <property type="match status" value="1"/>
</dbReference>
<accession>A0ABY7SJ89</accession>
<keyword evidence="4" id="KW-0216">Detoxification</keyword>
<comment type="catalytic activity">
    <reaction evidence="13">
        <text>2 nitric oxide + NADPH + 2 O2 = 2 nitrate + NADP(+) + H(+)</text>
        <dbReference type="Rhea" id="RHEA:19465"/>
        <dbReference type="ChEBI" id="CHEBI:15378"/>
        <dbReference type="ChEBI" id="CHEBI:15379"/>
        <dbReference type="ChEBI" id="CHEBI:16480"/>
        <dbReference type="ChEBI" id="CHEBI:17632"/>
        <dbReference type="ChEBI" id="CHEBI:57783"/>
        <dbReference type="ChEBI" id="CHEBI:58349"/>
        <dbReference type="EC" id="1.14.12.17"/>
    </reaction>
</comment>
<evidence type="ECO:0000256" key="13">
    <source>
        <dbReference type="ARBA" id="ARBA00049433"/>
    </source>
</evidence>
<dbReference type="SUPFAM" id="SSF63380">
    <property type="entry name" value="Riboflavin synthase domain-like"/>
    <property type="match status" value="1"/>
</dbReference>
<keyword evidence="6 14" id="KW-0561">Oxygen transport</keyword>
<dbReference type="InterPro" id="IPR009050">
    <property type="entry name" value="Globin-like_sf"/>
</dbReference>
<dbReference type="EMBL" id="CP067136">
    <property type="protein sequence ID" value="WCR06097.1"/>
    <property type="molecule type" value="Genomic_DNA"/>
</dbReference>